<reference evidence="1" key="1">
    <citation type="journal article" date="2012" name="Nature">
        <title>The tomato genome sequence provides insights into fleshy fruit evolution.</title>
        <authorList>
            <consortium name="Tomato Genome Consortium"/>
        </authorList>
    </citation>
    <scope>NUCLEOTIDE SEQUENCE [LARGE SCALE GENOMIC DNA]</scope>
    <source>
        <strain evidence="1">cv. Heinz 1706</strain>
    </source>
</reference>
<proteinExistence type="predicted"/>
<dbReference type="Proteomes" id="UP000004994">
    <property type="component" value="Chromosome 1"/>
</dbReference>
<reference evidence="1" key="2">
    <citation type="submission" date="2019-01" db="UniProtKB">
        <authorList>
            <consortium name="EnsemblPlants"/>
        </authorList>
    </citation>
    <scope>IDENTIFICATION</scope>
    <source>
        <strain evidence="1">cv. Heinz 1706</strain>
    </source>
</reference>
<evidence type="ECO:0000313" key="2">
    <source>
        <dbReference type="Proteomes" id="UP000004994"/>
    </source>
</evidence>
<accession>A0A3Q7EDX0</accession>
<dbReference type="Gramene" id="Solyc01g049825.1.1">
    <property type="protein sequence ID" value="Solyc01g049825.1.1"/>
    <property type="gene ID" value="Solyc01g049825.1"/>
</dbReference>
<sequence length="134" mass="15548">MKEQEVCIWIPRSVQSRRAATYLSYKLNTKSKSLQFNFNFEHDVVLVSVRECRVLFDSSYRSEHFYAASEIDGEDAQAKVLVSNAIFVELPVRTRSLPPRSTIHSLFVNLLRLPALMLEIYMRIMLHGADRKLV</sequence>
<dbReference type="AlphaFoldDB" id="A0A3Q7EDX0"/>
<evidence type="ECO:0000313" key="1">
    <source>
        <dbReference type="EnsemblPlants" id="Solyc01g049825.1.1"/>
    </source>
</evidence>
<protein>
    <submittedName>
        <fullName evidence="1">Uncharacterized protein</fullName>
    </submittedName>
</protein>
<keyword evidence="2" id="KW-1185">Reference proteome</keyword>
<dbReference type="InParanoid" id="A0A3Q7EDX0"/>
<organism evidence="1">
    <name type="scientific">Solanum lycopersicum</name>
    <name type="common">Tomato</name>
    <name type="synonym">Lycopersicon esculentum</name>
    <dbReference type="NCBI Taxonomy" id="4081"/>
    <lineage>
        <taxon>Eukaryota</taxon>
        <taxon>Viridiplantae</taxon>
        <taxon>Streptophyta</taxon>
        <taxon>Embryophyta</taxon>
        <taxon>Tracheophyta</taxon>
        <taxon>Spermatophyta</taxon>
        <taxon>Magnoliopsida</taxon>
        <taxon>eudicotyledons</taxon>
        <taxon>Gunneridae</taxon>
        <taxon>Pentapetalae</taxon>
        <taxon>asterids</taxon>
        <taxon>lamiids</taxon>
        <taxon>Solanales</taxon>
        <taxon>Solanaceae</taxon>
        <taxon>Solanoideae</taxon>
        <taxon>Solaneae</taxon>
        <taxon>Solanum</taxon>
        <taxon>Solanum subgen. Lycopersicon</taxon>
    </lineage>
</organism>
<name>A0A3Q7EDX0_SOLLC</name>
<dbReference type="EnsemblPlants" id="Solyc01g049825.1.1">
    <property type="protein sequence ID" value="Solyc01g049825.1.1"/>
    <property type="gene ID" value="Solyc01g049825.1"/>
</dbReference>